<evidence type="ECO:0000259" key="2">
    <source>
        <dbReference type="PROSITE" id="PS50885"/>
    </source>
</evidence>
<dbReference type="GO" id="GO:0008081">
    <property type="term" value="F:phosphoric diester hydrolase activity"/>
    <property type="evidence" value="ECO:0007669"/>
    <property type="project" value="UniProtKB-ARBA"/>
</dbReference>
<dbReference type="EMBL" id="JABEPP010000004">
    <property type="protein sequence ID" value="NNM73493.1"/>
    <property type="molecule type" value="Genomic_DNA"/>
</dbReference>
<feature type="transmembrane region" description="Helical" evidence="1">
    <location>
        <begin position="29"/>
        <end position="48"/>
    </location>
</feature>
<dbReference type="Gene3D" id="6.10.340.10">
    <property type="match status" value="1"/>
</dbReference>
<dbReference type="RefSeq" id="WP_171219011.1">
    <property type="nucleotide sequence ID" value="NZ_JABEPP010000004.1"/>
</dbReference>
<feature type="domain" description="HD-GYP" evidence="3">
    <location>
        <begin position="253"/>
        <end position="450"/>
    </location>
</feature>
<name>A0A849IHT5_9HYPH</name>
<dbReference type="Pfam" id="PF00672">
    <property type="entry name" value="HAMP"/>
    <property type="match status" value="1"/>
</dbReference>
<dbReference type="GO" id="GO:0007165">
    <property type="term" value="P:signal transduction"/>
    <property type="evidence" value="ECO:0007669"/>
    <property type="project" value="InterPro"/>
</dbReference>
<feature type="domain" description="HAMP" evidence="2">
    <location>
        <begin position="198"/>
        <end position="251"/>
    </location>
</feature>
<dbReference type="InterPro" id="IPR052020">
    <property type="entry name" value="Cyclic_di-GMP/3'3'-cGAMP_PDE"/>
</dbReference>
<dbReference type="InterPro" id="IPR003607">
    <property type="entry name" value="HD/PDEase_dom"/>
</dbReference>
<dbReference type="SUPFAM" id="SSF109604">
    <property type="entry name" value="HD-domain/PDEase-like"/>
    <property type="match status" value="1"/>
</dbReference>
<accession>A0A849IHT5</accession>
<dbReference type="InterPro" id="IPR003660">
    <property type="entry name" value="HAMP_dom"/>
</dbReference>
<gene>
    <name evidence="4" type="ORF">HJG44_13980</name>
</gene>
<dbReference type="CDD" id="cd06225">
    <property type="entry name" value="HAMP"/>
    <property type="match status" value="1"/>
</dbReference>
<dbReference type="Gene3D" id="1.10.3210.10">
    <property type="entry name" value="Hypothetical protein af1432"/>
    <property type="match status" value="1"/>
</dbReference>
<keyword evidence="1" id="KW-0472">Membrane</keyword>
<keyword evidence="1" id="KW-1133">Transmembrane helix</keyword>
<dbReference type="CDD" id="cd00077">
    <property type="entry name" value="HDc"/>
    <property type="match status" value="1"/>
</dbReference>
<dbReference type="PROSITE" id="PS51832">
    <property type="entry name" value="HD_GYP"/>
    <property type="match status" value="1"/>
</dbReference>
<feature type="transmembrane region" description="Helical" evidence="1">
    <location>
        <begin position="175"/>
        <end position="194"/>
    </location>
</feature>
<keyword evidence="1" id="KW-0812">Transmembrane</keyword>
<dbReference type="AlphaFoldDB" id="A0A849IHT5"/>
<sequence>MSWGRVQAVVETAQDGRPSRTIGGKLNRLVLLSVGVALIVGTALSCWGEAQRFLRSKRDVMLATAQVFASASSRAVAGSDRVAVLQAIRAVARVPGLIYVEVRGRDGHPLAQIGSGERLNADLVLAAAEDASPLALLGSRTMTLTVPVIDGGVAVGEIELVGETRGLAGQFWRTMLYAGLSAAAALAIGLLFSVRLQRSITVPLGQLTEAMRRVGRTRDYSVPVEVASDDETGVLAARFNGMMAEIREAVDRLLAREKEIVERLSLAGELRDDQTGQHVLRVSEISRIIATELGLPAAFVDDLCRASPMHDVGKIAIPDSILHKPGPLTPEERRIMEGHARCGYEILKSSSSELVQLAAEIAISHHERWDGAGYPNRLAGEAIPVSGRITAVADVCDALLSERPYKKPWSFERVRDLLRQEAGAHFDPACVEALLARWPELERIYEGRAPVAQAA</sequence>
<keyword evidence="5" id="KW-1185">Reference proteome</keyword>
<dbReference type="GO" id="GO:0016020">
    <property type="term" value="C:membrane"/>
    <property type="evidence" value="ECO:0007669"/>
    <property type="project" value="InterPro"/>
</dbReference>
<comment type="caution">
    <text evidence="4">The sequence shown here is derived from an EMBL/GenBank/DDBJ whole genome shotgun (WGS) entry which is preliminary data.</text>
</comment>
<dbReference type="Proteomes" id="UP000564885">
    <property type="component" value="Unassembled WGS sequence"/>
</dbReference>
<proteinExistence type="predicted"/>
<dbReference type="SMART" id="SM00304">
    <property type="entry name" value="HAMP"/>
    <property type="match status" value="1"/>
</dbReference>
<dbReference type="PROSITE" id="PS50885">
    <property type="entry name" value="HAMP"/>
    <property type="match status" value="1"/>
</dbReference>
<organism evidence="4 5">
    <name type="scientific">Enterovirga aerilata</name>
    <dbReference type="NCBI Taxonomy" id="2730920"/>
    <lineage>
        <taxon>Bacteria</taxon>
        <taxon>Pseudomonadati</taxon>
        <taxon>Pseudomonadota</taxon>
        <taxon>Alphaproteobacteria</taxon>
        <taxon>Hyphomicrobiales</taxon>
        <taxon>Methylobacteriaceae</taxon>
        <taxon>Enterovirga</taxon>
    </lineage>
</organism>
<evidence type="ECO:0000313" key="5">
    <source>
        <dbReference type="Proteomes" id="UP000564885"/>
    </source>
</evidence>
<dbReference type="Pfam" id="PF13487">
    <property type="entry name" value="HD_5"/>
    <property type="match status" value="1"/>
</dbReference>
<protein>
    <submittedName>
        <fullName evidence="4">HD domain-containing protein</fullName>
    </submittedName>
</protein>
<dbReference type="PANTHER" id="PTHR45228:SF1">
    <property type="entry name" value="CYCLIC DI-GMP PHOSPHODIESTERASE TM_0186"/>
    <property type="match status" value="1"/>
</dbReference>
<evidence type="ECO:0000313" key="4">
    <source>
        <dbReference type="EMBL" id="NNM73493.1"/>
    </source>
</evidence>
<dbReference type="PANTHER" id="PTHR45228">
    <property type="entry name" value="CYCLIC DI-GMP PHOSPHODIESTERASE TM_0186-RELATED"/>
    <property type="match status" value="1"/>
</dbReference>
<evidence type="ECO:0000256" key="1">
    <source>
        <dbReference type="SAM" id="Phobius"/>
    </source>
</evidence>
<dbReference type="SMART" id="SM00471">
    <property type="entry name" value="HDc"/>
    <property type="match status" value="1"/>
</dbReference>
<reference evidence="4 5" key="1">
    <citation type="submission" date="2020-04" db="EMBL/GenBank/DDBJ databases">
        <title>Enterovirga sp. isolate from soil.</title>
        <authorList>
            <person name="Chea S."/>
            <person name="Kim D.-U."/>
        </authorList>
    </citation>
    <scope>NUCLEOTIDE SEQUENCE [LARGE SCALE GENOMIC DNA]</scope>
    <source>
        <strain evidence="4 5">DB1703</strain>
    </source>
</reference>
<dbReference type="SUPFAM" id="SSF158472">
    <property type="entry name" value="HAMP domain-like"/>
    <property type="match status" value="1"/>
</dbReference>
<evidence type="ECO:0000259" key="3">
    <source>
        <dbReference type="PROSITE" id="PS51832"/>
    </source>
</evidence>
<dbReference type="InterPro" id="IPR037522">
    <property type="entry name" value="HD_GYP_dom"/>
</dbReference>